<dbReference type="KEGG" id="pprf:DPRO_0305"/>
<geneLocation type="plasmid" evidence="11">
    <name>paDPRO</name>
</geneLocation>
<feature type="domain" description="Transposase IS204/IS1001/IS1096/IS1165 helix-turn-helix" evidence="2">
    <location>
        <begin position="92"/>
        <end position="137"/>
    </location>
</feature>
<dbReference type="Proteomes" id="UP000219215">
    <property type="component" value="Plasmid paDPRO"/>
</dbReference>
<evidence type="ECO:0000313" key="8">
    <source>
        <dbReference type="EMBL" id="SOB58699.1"/>
    </source>
</evidence>
<dbReference type="PANTHER" id="PTHR33498:SF1">
    <property type="entry name" value="TRANSPOSASE FOR INSERTION SEQUENCE ELEMENT IS1557"/>
    <property type="match status" value="1"/>
</dbReference>
<dbReference type="KEGG" id="pprf:DPRO_0115"/>
<keyword evidence="11" id="KW-0614">Plasmid</keyword>
<evidence type="ECO:0000313" key="6">
    <source>
        <dbReference type="EMBL" id="SOB58222.1"/>
    </source>
</evidence>
<dbReference type="KEGG" id="pprf:DPRO_1412"/>
<evidence type="ECO:0000259" key="2">
    <source>
        <dbReference type="Pfam" id="PF13542"/>
    </source>
</evidence>
<geneLocation type="plasmid" evidence="12">
    <name>padpro</name>
</geneLocation>
<protein>
    <submittedName>
        <fullName evidence="5">Transposase</fullName>
    </submittedName>
</protein>
<name>A0A2C8F464_9BACT</name>
<dbReference type="EMBL" id="LT907975">
    <property type="protein sequence ID" value="SOB57184.1"/>
    <property type="molecule type" value="Genomic_DNA"/>
</dbReference>
<feature type="domain" description="Transposase IS204/IS1001/IS1096/IS1165 zinc-finger" evidence="3">
    <location>
        <begin position="37"/>
        <end position="82"/>
    </location>
</feature>
<dbReference type="Pfam" id="PF01610">
    <property type="entry name" value="DDE_Tnp_ISL3"/>
    <property type="match status" value="1"/>
</dbReference>
<reference evidence="5" key="1">
    <citation type="submission" date="2017-09" db="EMBL/GenBank/DDBJ databases">
        <authorList>
            <person name="Ehlers B."/>
            <person name="Leendertz F.H."/>
        </authorList>
    </citation>
    <scope>NUCLEOTIDE SEQUENCE [LARGE SCALE GENOMIC DNA]</scope>
    <source>
        <strain evidence="5">500-1</strain>
    </source>
</reference>
<evidence type="ECO:0000313" key="7">
    <source>
        <dbReference type="EMBL" id="SOB58306.1"/>
    </source>
</evidence>
<keyword evidence="12" id="KW-1185">Reference proteome</keyword>
<dbReference type="OrthoDB" id="1014181at2"/>
<proteinExistence type="predicted"/>
<gene>
    <name evidence="4" type="ORF">DPRO_0115</name>
    <name evidence="5" type="ORF">DPRO_0305</name>
    <name evidence="6" type="ORF">DPRO_1332</name>
    <name evidence="7" type="ORF">DPRO_1412</name>
    <name evidence="8" type="ORF">DPRO_1799</name>
    <name evidence="9" type="ORF">DPRO_1892</name>
    <name evidence="10" type="ORF">DPRO_3260</name>
    <name evidence="11" type="ORF">DPRO_PA0040</name>
</gene>
<dbReference type="AlphaFoldDB" id="A0A2C8F464"/>
<dbReference type="InterPro" id="IPR047951">
    <property type="entry name" value="Transpos_ISL3"/>
</dbReference>
<dbReference type="KEGG" id="pprf:DPRO_PA0040"/>
<reference evidence="12" key="2">
    <citation type="submission" date="2017-09" db="EMBL/GenBank/DDBJ databases">
        <authorList>
            <person name="Regsiter A."/>
            <person name="William W."/>
        </authorList>
    </citation>
    <scope>NUCLEOTIDE SEQUENCE [LARGE SCALE GENOMIC DNA]</scope>
    <source>
        <strain evidence="12">500-1</strain>
        <plasmid evidence="12">padpro</plasmid>
    </source>
</reference>
<dbReference type="EMBL" id="LT907975">
    <property type="protein sequence ID" value="SOB56993.1"/>
    <property type="molecule type" value="Genomic_DNA"/>
</dbReference>
<evidence type="ECO:0000259" key="3">
    <source>
        <dbReference type="Pfam" id="PF14690"/>
    </source>
</evidence>
<evidence type="ECO:0000313" key="11">
    <source>
        <dbReference type="EMBL" id="SOB62164.1"/>
    </source>
</evidence>
<evidence type="ECO:0000259" key="1">
    <source>
        <dbReference type="Pfam" id="PF01610"/>
    </source>
</evidence>
<organism evidence="5 12">
    <name type="scientific">Pseudodesulfovibrio profundus</name>
    <dbReference type="NCBI Taxonomy" id="57320"/>
    <lineage>
        <taxon>Bacteria</taxon>
        <taxon>Pseudomonadati</taxon>
        <taxon>Thermodesulfobacteriota</taxon>
        <taxon>Desulfovibrionia</taxon>
        <taxon>Desulfovibrionales</taxon>
        <taxon>Desulfovibrionaceae</taxon>
    </lineage>
</organism>
<dbReference type="KEGG" id="pprf:DPRO_1332"/>
<dbReference type="EMBL" id="LT907975">
    <property type="protein sequence ID" value="SOB58792.1"/>
    <property type="molecule type" value="Genomic_DNA"/>
</dbReference>
<dbReference type="InterPro" id="IPR029261">
    <property type="entry name" value="Transposase_Znf"/>
</dbReference>
<dbReference type="KEGG" id="pprf:DPRO_1799"/>
<dbReference type="RefSeq" id="WP_097010316.1">
    <property type="nucleotide sequence ID" value="NZ_LT907975.1"/>
</dbReference>
<dbReference type="EMBL" id="LT907975">
    <property type="protein sequence ID" value="SOB60172.1"/>
    <property type="molecule type" value="Genomic_DNA"/>
</dbReference>
<dbReference type="EMBL" id="LT907976">
    <property type="protein sequence ID" value="SOB62164.1"/>
    <property type="molecule type" value="Genomic_DNA"/>
</dbReference>
<evidence type="ECO:0000313" key="10">
    <source>
        <dbReference type="EMBL" id="SOB60172.1"/>
    </source>
</evidence>
<feature type="domain" description="Transposase IS204/IS1001/IS1096/IS1165 DDE" evidence="1">
    <location>
        <begin position="153"/>
        <end position="392"/>
    </location>
</feature>
<dbReference type="InterPro" id="IPR032877">
    <property type="entry name" value="Transposase_HTH"/>
</dbReference>
<evidence type="ECO:0000313" key="9">
    <source>
        <dbReference type="EMBL" id="SOB58792.1"/>
    </source>
</evidence>
<dbReference type="KEGG" id="pprf:DPRO_1892"/>
<evidence type="ECO:0000313" key="12">
    <source>
        <dbReference type="Proteomes" id="UP000219215"/>
    </source>
</evidence>
<dbReference type="EMBL" id="LT907975">
    <property type="protein sequence ID" value="SOB58699.1"/>
    <property type="molecule type" value="Genomic_DNA"/>
</dbReference>
<accession>A0A2C8F464</accession>
<sequence>MSTSFIYHAFGLRGYDYVRQDFIAGNIILKVQPKDDLIRCPCCHSRNIIRHGFAERWVQTVPIGFKPVWLVIPVQRVGCRNCGVIRLIDIQIAESRRWYTKAFERYALALAKKMTIQDVADLLGVGWDTIKSIFKRYLFRRFSSPSLGKIKYIAIDEISVRKGQKYLTLVMDLESGAVVFVGEGRSRETLTPFWERLKKTKAKIAAVATDMNAGYISAVMENLPNAAIVFDRFHVVKLMNEKITQIRRQLFRELTSPLERKAVKGTRWILLKNPENLDESRDEKERLDEALRLNKPLATAYYLKEDLRQLWSQPNKATAEKVINDWIARAEASEIRPLQIMARTLASYRFGILAYYDHPISSGPIEGTNNKIKTLKRQAYGYRDTEFFKLRIMGIHEAKYALAG</sequence>
<evidence type="ECO:0000313" key="4">
    <source>
        <dbReference type="EMBL" id="SOB56993.1"/>
    </source>
</evidence>
<dbReference type="EMBL" id="LT907975">
    <property type="protein sequence ID" value="SOB58222.1"/>
    <property type="molecule type" value="Genomic_DNA"/>
</dbReference>
<dbReference type="InterPro" id="IPR002560">
    <property type="entry name" value="Transposase_DDE"/>
</dbReference>
<dbReference type="Pfam" id="PF13542">
    <property type="entry name" value="HTH_Tnp_ISL3"/>
    <property type="match status" value="1"/>
</dbReference>
<dbReference type="KEGG" id="pprf:DPRO_3260"/>
<dbReference type="PANTHER" id="PTHR33498">
    <property type="entry name" value="TRANSPOSASE FOR INSERTION SEQUENCE ELEMENT IS1557"/>
    <property type="match status" value="1"/>
</dbReference>
<evidence type="ECO:0000313" key="5">
    <source>
        <dbReference type="EMBL" id="SOB57184.1"/>
    </source>
</evidence>
<dbReference type="Proteomes" id="UP000219215">
    <property type="component" value="Chromosome DPRO"/>
</dbReference>
<dbReference type="EMBL" id="LT907975">
    <property type="protein sequence ID" value="SOB58306.1"/>
    <property type="molecule type" value="Genomic_DNA"/>
</dbReference>
<dbReference type="Pfam" id="PF14690">
    <property type="entry name" value="Zn_ribbon_ISL3"/>
    <property type="match status" value="1"/>
</dbReference>
<dbReference type="NCBIfam" id="NF033550">
    <property type="entry name" value="transpos_ISL3"/>
    <property type="match status" value="1"/>
</dbReference>